<comment type="caution">
    <text evidence="3">The sequence shown here is derived from an EMBL/GenBank/DDBJ whole genome shotgun (WGS) entry which is preliminary data.</text>
</comment>
<keyword evidence="4" id="KW-1185">Reference proteome</keyword>
<feature type="region of interest" description="Disordered" evidence="1">
    <location>
        <begin position="1"/>
        <end position="32"/>
    </location>
</feature>
<feature type="transmembrane region" description="Helical" evidence="2">
    <location>
        <begin position="66"/>
        <end position="85"/>
    </location>
</feature>
<accession>A0A2S6GNW1</accession>
<name>A0A2S6GNW1_9PSEU</name>
<evidence type="ECO:0000313" key="4">
    <source>
        <dbReference type="Proteomes" id="UP000239203"/>
    </source>
</evidence>
<feature type="transmembrane region" description="Helical" evidence="2">
    <location>
        <begin position="124"/>
        <end position="143"/>
    </location>
</feature>
<keyword evidence="2" id="KW-0812">Transmembrane</keyword>
<evidence type="ECO:0000313" key="3">
    <source>
        <dbReference type="EMBL" id="PPK66853.1"/>
    </source>
</evidence>
<feature type="transmembrane region" description="Helical" evidence="2">
    <location>
        <begin position="320"/>
        <end position="342"/>
    </location>
</feature>
<protein>
    <submittedName>
        <fullName evidence="3">Uncharacterized protein</fullName>
    </submittedName>
</protein>
<feature type="transmembrane region" description="Helical" evidence="2">
    <location>
        <begin position="97"/>
        <end position="118"/>
    </location>
</feature>
<feature type="transmembrane region" description="Helical" evidence="2">
    <location>
        <begin position="295"/>
        <end position="314"/>
    </location>
</feature>
<feature type="transmembrane region" description="Helical" evidence="2">
    <location>
        <begin position="269"/>
        <end position="288"/>
    </location>
</feature>
<feature type="transmembrane region" description="Helical" evidence="2">
    <location>
        <begin position="174"/>
        <end position="190"/>
    </location>
</feature>
<feature type="transmembrane region" description="Helical" evidence="2">
    <location>
        <begin position="40"/>
        <end position="60"/>
    </location>
</feature>
<feature type="transmembrane region" description="Helical" evidence="2">
    <location>
        <begin position="197"/>
        <end position="215"/>
    </location>
</feature>
<keyword evidence="2" id="KW-1133">Transmembrane helix</keyword>
<keyword evidence="2" id="KW-0472">Membrane</keyword>
<sequence length="379" mass="39490">MDVSDDAPTPPEPAAPAPSGTSATAERAWPRDPSPTWTRYLASGASLLYAVCLGVYINKISDIADSWWVLLLGAITLAVALAVSVRRRGQVAPVVRTVFYAASVMSGAGMILSVLSWPPALQRGGAIAAVSGLLVVGLITRGVDRATRRLTFVATSFLGLSCAASAVWTDDSASRWFLLRFAAVLLFIAWKSRSGGRNWATLAVVLLAVVASIGLPMRSDAPVGAAVLVFACGLAGLVARDDRLRPLVTIFGFCGAILAYVLIQGQHATLNGALVGVAVSAVGWSVATRRGRDDLALAALVVFALCTVVVGVTMAWSTTLGLGCAYLATAVAALLNGVLVWLPRLPVARARWKYFLTGPDNGGDVPVAVVRGGPEDQCH</sequence>
<dbReference type="Proteomes" id="UP000239203">
    <property type="component" value="Unassembled WGS sequence"/>
</dbReference>
<gene>
    <name evidence="3" type="ORF">CLV40_109238</name>
</gene>
<evidence type="ECO:0000256" key="1">
    <source>
        <dbReference type="SAM" id="MobiDB-lite"/>
    </source>
</evidence>
<feature type="compositionally biased region" description="Low complexity" evidence="1">
    <location>
        <begin position="17"/>
        <end position="26"/>
    </location>
</feature>
<evidence type="ECO:0000256" key="2">
    <source>
        <dbReference type="SAM" id="Phobius"/>
    </source>
</evidence>
<dbReference type="EMBL" id="PTIX01000009">
    <property type="protein sequence ID" value="PPK66853.1"/>
    <property type="molecule type" value="Genomic_DNA"/>
</dbReference>
<organism evidence="3 4">
    <name type="scientific">Actinokineospora auranticolor</name>
    <dbReference type="NCBI Taxonomy" id="155976"/>
    <lineage>
        <taxon>Bacteria</taxon>
        <taxon>Bacillati</taxon>
        <taxon>Actinomycetota</taxon>
        <taxon>Actinomycetes</taxon>
        <taxon>Pseudonocardiales</taxon>
        <taxon>Pseudonocardiaceae</taxon>
        <taxon>Actinokineospora</taxon>
    </lineage>
</organism>
<reference evidence="3 4" key="1">
    <citation type="submission" date="2018-02" db="EMBL/GenBank/DDBJ databases">
        <title>Genomic Encyclopedia of Archaeal and Bacterial Type Strains, Phase II (KMG-II): from individual species to whole genera.</title>
        <authorList>
            <person name="Goeker M."/>
        </authorList>
    </citation>
    <scope>NUCLEOTIDE SEQUENCE [LARGE SCALE GENOMIC DNA]</scope>
    <source>
        <strain evidence="3 4">YU 961-1</strain>
    </source>
</reference>
<feature type="transmembrane region" description="Helical" evidence="2">
    <location>
        <begin position="246"/>
        <end position="263"/>
    </location>
</feature>
<feature type="transmembrane region" description="Helical" evidence="2">
    <location>
        <begin position="221"/>
        <end position="239"/>
    </location>
</feature>
<dbReference type="AlphaFoldDB" id="A0A2S6GNW1"/>
<feature type="transmembrane region" description="Helical" evidence="2">
    <location>
        <begin position="150"/>
        <end position="168"/>
    </location>
</feature>
<proteinExistence type="predicted"/>